<keyword evidence="3" id="KW-0238">DNA-binding</keyword>
<dbReference type="GO" id="GO:0005634">
    <property type="term" value="C:nucleus"/>
    <property type="evidence" value="ECO:0007669"/>
    <property type="project" value="UniProtKB-SubCell"/>
</dbReference>
<sequence>MAMRHFKISKILTYSDIRSKFGLPNEMVEHMIPIMNGQHSMDLKVVDSRSQKWKLRYYTRPYGKKIGPVFTAGWRRFVEAKCLRVGDELTFYGHQVRATDGQLKMKYTVEVKRPSMTFNGEPVTSDVEYLIA</sequence>
<evidence type="ECO:0000313" key="8">
    <source>
        <dbReference type="Proteomes" id="UP000323000"/>
    </source>
</evidence>
<dbReference type="Pfam" id="PF02362">
    <property type="entry name" value="B3"/>
    <property type="match status" value="1"/>
</dbReference>
<accession>A0A5C7I9S7</accession>
<gene>
    <name evidence="7" type="ORF">EZV62_006411</name>
</gene>
<feature type="domain" description="TF-B3" evidence="6">
    <location>
        <begin position="6"/>
        <end position="115"/>
    </location>
</feature>
<evidence type="ECO:0000259" key="6">
    <source>
        <dbReference type="PROSITE" id="PS50863"/>
    </source>
</evidence>
<evidence type="ECO:0000256" key="2">
    <source>
        <dbReference type="ARBA" id="ARBA00023015"/>
    </source>
</evidence>
<dbReference type="Proteomes" id="UP000323000">
    <property type="component" value="Chromosome 3"/>
</dbReference>
<dbReference type="CDD" id="cd10017">
    <property type="entry name" value="B3_DNA"/>
    <property type="match status" value="1"/>
</dbReference>
<comment type="subcellular location">
    <subcellularLocation>
        <location evidence="1">Nucleus</location>
    </subcellularLocation>
</comment>
<dbReference type="PROSITE" id="PS50863">
    <property type="entry name" value="B3"/>
    <property type="match status" value="1"/>
</dbReference>
<dbReference type="OrthoDB" id="940717at2759"/>
<name>A0A5C7I9S7_9ROSI</name>
<evidence type="ECO:0000256" key="5">
    <source>
        <dbReference type="ARBA" id="ARBA00023242"/>
    </source>
</evidence>
<keyword evidence="4" id="KW-0804">Transcription</keyword>
<comment type="caution">
    <text evidence="7">The sequence shown here is derived from an EMBL/GenBank/DDBJ whole genome shotgun (WGS) entry which is preliminary data.</text>
</comment>
<dbReference type="GO" id="GO:0003700">
    <property type="term" value="F:DNA-binding transcription factor activity"/>
    <property type="evidence" value="ECO:0007669"/>
    <property type="project" value="InterPro"/>
</dbReference>
<evidence type="ECO:0000256" key="1">
    <source>
        <dbReference type="ARBA" id="ARBA00004123"/>
    </source>
</evidence>
<dbReference type="InterPro" id="IPR015300">
    <property type="entry name" value="DNA-bd_pseudobarrel_sf"/>
</dbReference>
<dbReference type="SUPFAM" id="SSF101936">
    <property type="entry name" value="DNA-binding pseudobarrel domain"/>
    <property type="match status" value="1"/>
</dbReference>
<dbReference type="InterPro" id="IPR003340">
    <property type="entry name" value="B3_DNA-bd"/>
</dbReference>
<protein>
    <recommendedName>
        <fullName evidence="6">TF-B3 domain-containing protein</fullName>
    </recommendedName>
</protein>
<evidence type="ECO:0000256" key="3">
    <source>
        <dbReference type="ARBA" id="ARBA00023125"/>
    </source>
</evidence>
<proteinExistence type="predicted"/>
<keyword evidence="8" id="KW-1185">Reference proteome</keyword>
<evidence type="ECO:0000256" key="4">
    <source>
        <dbReference type="ARBA" id="ARBA00023163"/>
    </source>
</evidence>
<organism evidence="7 8">
    <name type="scientific">Acer yangbiense</name>
    <dbReference type="NCBI Taxonomy" id="1000413"/>
    <lineage>
        <taxon>Eukaryota</taxon>
        <taxon>Viridiplantae</taxon>
        <taxon>Streptophyta</taxon>
        <taxon>Embryophyta</taxon>
        <taxon>Tracheophyta</taxon>
        <taxon>Spermatophyta</taxon>
        <taxon>Magnoliopsida</taxon>
        <taxon>eudicotyledons</taxon>
        <taxon>Gunneridae</taxon>
        <taxon>Pentapetalae</taxon>
        <taxon>rosids</taxon>
        <taxon>malvids</taxon>
        <taxon>Sapindales</taxon>
        <taxon>Sapindaceae</taxon>
        <taxon>Hippocastanoideae</taxon>
        <taxon>Acereae</taxon>
        <taxon>Acer</taxon>
    </lineage>
</organism>
<evidence type="ECO:0000313" key="7">
    <source>
        <dbReference type="EMBL" id="TXG65136.1"/>
    </source>
</evidence>
<dbReference type="PANTHER" id="PTHR31140:SF145">
    <property type="entry name" value="TF-B3 DOMAIN-CONTAINING PROTEIN"/>
    <property type="match status" value="1"/>
</dbReference>
<keyword evidence="5" id="KW-0539">Nucleus</keyword>
<dbReference type="SMART" id="SM01019">
    <property type="entry name" value="B3"/>
    <property type="match status" value="1"/>
</dbReference>
<dbReference type="InterPro" id="IPR044800">
    <property type="entry name" value="LEC2-like"/>
</dbReference>
<dbReference type="AlphaFoldDB" id="A0A5C7I9S7"/>
<keyword evidence="2" id="KW-0805">Transcription regulation</keyword>
<dbReference type="EMBL" id="VAHF01000003">
    <property type="protein sequence ID" value="TXG65136.1"/>
    <property type="molecule type" value="Genomic_DNA"/>
</dbReference>
<dbReference type="Gene3D" id="2.40.330.10">
    <property type="entry name" value="DNA-binding pseudobarrel domain"/>
    <property type="match status" value="1"/>
</dbReference>
<dbReference type="GO" id="GO:0003677">
    <property type="term" value="F:DNA binding"/>
    <property type="evidence" value="ECO:0007669"/>
    <property type="project" value="UniProtKB-KW"/>
</dbReference>
<reference evidence="8" key="1">
    <citation type="journal article" date="2019" name="Gigascience">
        <title>De novo genome assembly of the endangered Acer yangbiense, a plant species with extremely small populations endemic to Yunnan Province, China.</title>
        <authorList>
            <person name="Yang J."/>
            <person name="Wariss H.M."/>
            <person name="Tao L."/>
            <person name="Zhang R."/>
            <person name="Yun Q."/>
            <person name="Hollingsworth P."/>
            <person name="Dao Z."/>
            <person name="Luo G."/>
            <person name="Guo H."/>
            <person name="Ma Y."/>
            <person name="Sun W."/>
        </authorList>
    </citation>
    <scope>NUCLEOTIDE SEQUENCE [LARGE SCALE GENOMIC DNA]</scope>
    <source>
        <strain evidence="8">cv. Malutang</strain>
    </source>
</reference>
<dbReference type="PANTHER" id="PTHR31140">
    <property type="entry name" value="B3 DOMAIN-CONTAINING TRANSCRIPTION FACTOR ABI3"/>
    <property type="match status" value="1"/>
</dbReference>